<evidence type="ECO:0000256" key="1">
    <source>
        <dbReference type="SAM" id="MobiDB-lite"/>
    </source>
</evidence>
<dbReference type="EMBL" id="CAKOFQ010006915">
    <property type="protein sequence ID" value="CAH1982036.1"/>
    <property type="molecule type" value="Genomic_DNA"/>
</dbReference>
<comment type="caution">
    <text evidence="2">The sequence shown here is derived from an EMBL/GenBank/DDBJ whole genome shotgun (WGS) entry which is preliminary data.</text>
</comment>
<feature type="compositionally biased region" description="Basic and acidic residues" evidence="1">
    <location>
        <begin position="2139"/>
        <end position="2156"/>
    </location>
</feature>
<dbReference type="OrthoDB" id="6768808at2759"/>
<feature type="region of interest" description="Disordered" evidence="1">
    <location>
        <begin position="1537"/>
        <end position="1564"/>
    </location>
</feature>
<proteinExistence type="predicted"/>
<sequence>MQTNRKFPSKCTSSQGNGSRKEISGSCTSKSVNKFPSRQINHVKMLLKDASGCHMCEMCGQIAGNAVVEIERERKAASSKCVSKKLYILCDMCLASILGRKPGKADAGKETSCDYNTSEFANHKKMVKEVEPYTCHAPYCNHNKSNTQKPEEPYETACVKCQQKSNTVSKKSHCGKKGRAPCGGHKSKSNEKNVTKTSETKCQAACAGTAGDKEDIKHAIFLEVTDNHTVKSNQNFKQTTLINRQESTLTPSEKSAEKSGTITTSSYGTIKTIDLEDNFEISSNKTEYGVLTDYVSEYKKASAISVFERQRTMEENNFEHEEKNTKSCRSSVPRREIAVSSTNTDQGRVNCGPCGICDSSVSEKILTSRSNCVNCLYMNNNNNKVARYGLATAQIKDKNDTSMNELQYKIQSSVKLDKIKCKTYWDKNKETNLKEDLMMFASCEPCNASAEKTSEAKGALSIDSSELDQIKCETCLDKDEETKLEEDLMTCASCEPCHASVQEIIATKDALSVKCSELDKIKCDTFFDKDKETNLKEDLRLLVSCGPCNGSAQETFAAKGAHSVDCSEHDKIKCETCLNKGEETKLEEDLMTSASCEPCHASARETFAAKGLFCVEFSENDKIECEGCLHKMEESKRKEDLMICKGCEPCYPSLEESIVAKQLHCVECSEEEKTVCETCLDKNKQETKPSQAVMMCATAMEHHYVECAKLAQTQCENCLIKSNRVKQASNPSSATIRAACESCHASLKDMIAALEQHCIECAEPTKTECENCLRNVESKTFSGSQTTSQKSKIPLKEEDCKCERCKGIDTTDLVNGTDKVVCGGCFSRTIEDINRSQTTLKVLNCKDGCTCCVYQDDMFTCDAFNEERQYKTIKAPVATQVSINECACEGERLTSAVCYDQIHSLPICAPCDKESIITVELHCVKFSNPGKIDCESCLRKSELPSTKRRFVEEICQSQCCECDNKHKIMQISSICVYYQQTIAENKSANEIRYVECSNANEILCESYLSIASKHDNKAIGGKIDETTKCDQCIGKRCAPVDCRSCKNDGKESKIDIESDKIIKCDKCMGEKCAPNRCQNCEDIGTNVKHGCIGKICALTDCRNCSDTKSKVSELQVEVCEQYKDDFHPSEEVHCLPCKHIAKIQCERCLEIVSCEKNNTRMVYELDCETCKHLSFDNNCITDKNNVTSSCSICCDKSTYKNLVKGHNSFKENEGRIECTNDKEIQCEIYSKRNFQTENLCIRISCEGVCAQTAEKLKSKSVSKNCRTILNNPSNMIVKCSIYDDCNRRNFGDCKPNQETIDECLSQSQSTNIKSVLANSGKNLNTTMTANSSYCTDTNCPNLEKMTLGSSVFNKSSSKKKSQISKVQNIQNEEKMKSKSDFKSCCTILSKSSIKNTKSSNAKYSICENCGGYKSNKITIHEYFGHPQSSKSKTLSTIFNAYEKDKNTAKPSAESLISCNVKDCPILGQGTSQSSDVDDASFKKDSHDNEYCETCQKQSYAKQNRQQEEQYLECIYSDNILCESCLRLEQSITLARNKVKSSQTSQGDDNCSGCKHSNEEHEQNSNNVKAKNIIPIFKQSTNEEVTCTCGGYDLVSSKHKIEEDLFSCCSECAGRERHMMEEKQVTSKSCCSSCVPTVLQEKSSTKSQRINSAEIQTELYEVISVSISESVSDTSTKECTSHTFEKPPLSMNTCSTNDFVYSEGMMPLDKCHRSVDVNQSQSKPKYTCHLGTNTSTPISNYRSITIKTDEQEISTREVPKCHCPSVEQKVGNSLKGECGSALKYKLSRNDKRSDYVLLTGPFYIKKSCVGAKDKVSKATSGTPASDVGDTIASASRLQSERFRKCRECCRSHGCAMPELKQLCVLEPDIIIQYQQQYLSDKVPRRLEEDDFDPKAEYVPYLVKSHGYPPSNDKYHFLMLDMECLAQSKEIMGQDIGKIKEKTQGGSELKTDLQLLEQQMSASSEERPHSILITEFLRSDHDDISVTSGYRERDKADRQSINWDPEVENAEKTRLSLNNDIIIRSTTDLKSENWLEQDLIEHNNNNIIETSSGIQRHSLLKDSILDQVVREHKQRESLMTPTAVIQAESEPQETPKGPAAKHRFSLSLFKRHKQSKKKINESGSDIVKNRQEDSDSESSDDSFRENARSRSRSNDKPLRSSISTSVSSKK</sequence>
<feature type="region of interest" description="Disordered" evidence="1">
    <location>
        <begin position="172"/>
        <end position="195"/>
    </location>
</feature>
<feature type="region of interest" description="Disordered" evidence="1">
    <location>
        <begin position="1"/>
        <end position="30"/>
    </location>
</feature>
<feature type="compositionally biased region" description="Low complexity" evidence="1">
    <location>
        <begin position="2158"/>
        <end position="2168"/>
    </location>
</feature>
<reference evidence="2" key="1">
    <citation type="submission" date="2022-03" db="EMBL/GenBank/DDBJ databases">
        <authorList>
            <person name="Sayadi A."/>
        </authorList>
    </citation>
    <scope>NUCLEOTIDE SEQUENCE</scope>
</reference>
<organism evidence="2 3">
    <name type="scientific">Acanthoscelides obtectus</name>
    <name type="common">Bean weevil</name>
    <name type="synonym">Bruchus obtectus</name>
    <dbReference type="NCBI Taxonomy" id="200917"/>
    <lineage>
        <taxon>Eukaryota</taxon>
        <taxon>Metazoa</taxon>
        <taxon>Ecdysozoa</taxon>
        <taxon>Arthropoda</taxon>
        <taxon>Hexapoda</taxon>
        <taxon>Insecta</taxon>
        <taxon>Pterygota</taxon>
        <taxon>Neoptera</taxon>
        <taxon>Endopterygota</taxon>
        <taxon>Coleoptera</taxon>
        <taxon>Polyphaga</taxon>
        <taxon>Cucujiformia</taxon>
        <taxon>Chrysomeloidea</taxon>
        <taxon>Chrysomelidae</taxon>
        <taxon>Bruchinae</taxon>
        <taxon>Bruchini</taxon>
        <taxon>Acanthoscelides</taxon>
    </lineage>
</organism>
<dbReference type="Proteomes" id="UP001152888">
    <property type="component" value="Unassembled WGS sequence"/>
</dbReference>
<feature type="compositionally biased region" description="Basic residues" evidence="1">
    <location>
        <begin position="2097"/>
        <end position="2115"/>
    </location>
</feature>
<keyword evidence="3" id="KW-1185">Reference proteome</keyword>
<gene>
    <name evidence="2" type="ORF">ACAOBT_LOCUS14801</name>
</gene>
<evidence type="ECO:0000313" key="3">
    <source>
        <dbReference type="Proteomes" id="UP001152888"/>
    </source>
</evidence>
<name>A0A9P0KTC1_ACAOB</name>
<accession>A0A9P0KTC1</accession>
<protein>
    <submittedName>
        <fullName evidence="2">Uncharacterized protein</fullName>
    </submittedName>
</protein>
<evidence type="ECO:0000313" key="2">
    <source>
        <dbReference type="EMBL" id="CAH1982036.1"/>
    </source>
</evidence>
<feature type="region of interest" description="Disordered" evidence="1">
    <location>
        <begin position="2073"/>
        <end position="2168"/>
    </location>
</feature>
<feature type="compositionally biased region" description="Polar residues" evidence="1">
    <location>
        <begin position="1537"/>
        <end position="1548"/>
    </location>
</feature>
<feature type="compositionally biased region" description="Polar residues" evidence="1">
    <location>
        <begin position="1"/>
        <end position="18"/>
    </location>
</feature>